<comment type="caution">
    <text evidence="2">The sequence shown here is derived from an EMBL/GenBank/DDBJ whole genome shotgun (WGS) entry which is preliminary data.</text>
</comment>
<keyword evidence="1" id="KW-0812">Transmembrane</keyword>
<evidence type="ECO:0000313" key="2">
    <source>
        <dbReference type="EMBL" id="MEI5908026.1"/>
    </source>
</evidence>
<gene>
    <name evidence="2" type="ORF">WAK64_13275</name>
</gene>
<organism evidence="2 3">
    <name type="scientific">Bacillus spongiae</name>
    <dbReference type="NCBI Taxonomy" id="2683610"/>
    <lineage>
        <taxon>Bacteria</taxon>
        <taxon>Bacillati</taxon>
        <taxon>Bacillota</taxon>
        <taxon>Bacilli</taxon>
        <taxon>Bacillales</taxon>
        <taxon>Bacillaceae</taxon>
        <taxon>Bacillus</taxon>
    </lineage>
</organism>
<protein>
    <submittedName>
        <fullName evidence="2">Uncharacterized protein</fullName>
    </submittedName>
</protein>
<name>A0ABU8HFN2_9BACI</name>
<keyword evidence="1" id="KW-1133">Transmembrane helix</keyword>
<proteinExistence type="predicted"/>
<evidence type="ECO:0000313" key="3">
    <source>
        <dbReference type="Proteomes" id="UP001312865"/>
    </source>
</evidence>
<reference evidence="2 3" key="1">
    <citation type="journal article" date="2018" name="J. Microbiol.">
        <title>Bacillus spongiae sp. nov., isolated from sponge of Jeju Island.</title>
        <authorList>
            <person name="Lee G.E."/>
            <person name="Im W.T."/>
            <person name="Park J.S."/>
        </authorList>
    </citation>
    <scope>NUCLEOTIDE SEQUENCE [LARGE SCALE GENOMIC DNA]</scope>
    <source>
        <strain evidence="2 3">135PIL107-10</strain>
    </source>
</reference>
<keyword evidence="3" id="KW-1185">Reference proteome</keyword>
<dbReference type="RefSeq" id="WP_336587467.1">
    <property type="nucleotide sequence ID" value="NZ_JBBAXC010000010.1"/>
</dbReference>
<sequence>MGSSLNKDCCLAVALALFGGLLLVPIALAEVTLAALGQIGNFNPTTLGIVFGILTLIVVVIIVVVLLICLVRLCKTLIKLAENQK</sequence>
<dbReference type="EMBL" id="JBBAXC010000010">
    <property type="protein sequence ID" value="MEI5908026.1"/>
    <property type="molecule type" value="Genomic_DNA"/>
</dbReference>
<accession>A0ABU8HFN2</accession>
<feature type="transmembrane region" description="Helical" evidence="1">
    <location>
        <begin position="45"/>
        <end position="71"/>
    </location>
</feature>
<dbReference type="Proteomes" id="UP001312865">
    <property type="component" value="Unassembled WGS sequence"/>
</dbReference>
<keyword evidence="1" id="KW-0472">Membrane</keyword>
<evidence type="ECO:0000256" key="1">
    <source>
        <dbReference type="SAM" id="Phobius"/>
    </source>
</evidence>